<evidence type="ECO:0000313" key="4">
    <source>
        <dbReference type="Proteomes" id="UP000249757"/>
    </source>
</evidence>
<evidence type="ECO:0000313" key="3">
    <source>
        <dbReference type="EMBL" id="KAI1512140.1"/>
    </source>
</evidence>
<evidence type="ECO:0000259" key="2">
    <source>
        <dbReference type="Pfam" id="PF00501"/>
    </source>
</evidence>
<evidence type="ECO:0000256" key="1">
    <source>
        <dbReference type="SAM" id="MobiDB-lite"/>
    </source>
</evidence>
<keyword evidence="4" id="KW-1185">Reference proteome</keyword>
<dbReference type="GO" id="GO:0030729">
    <property type="term" value="F:acetoacetate-CoA ligase activity"/>
    <property type="evidence" value="ECO:0007669"/>
    <property type="project" value="InterPro"/>
</dbReference>
<dbReference type="GO" id="GO:0006629">
    <property type="term" value="P:lipid metabolic process"/>
    <property type="evidence" value="ECO:0007669"/>
    <property type="project" value="InterPro"/>
</dbReference>
<dbReference type="Proteomes" id="UP000249757">
    <property type="component" value="Unassembled WGS sequence"/>
</dbReference>
<dbReference type="InterPro" id="IPR020845">
    <property type="entry name" value="AMP-binding_CS"/>
</dbReference>
<reference evidence="4" key="1">
    <citation type="journal article" date="2022" name="Microb. Genom.">
        <title>A global pangenome for the wheat fungal pathogen Pyrenophora tritici-repentis and prediction of effector protein structural homology.</title>
        <authorList>
            <person name="Moolhuijzen P.M."/>
            <person name="See P.T."/>
            <person name="Shi G."/>
            <person name="Powell H.R."/>
            <person name="Cockram J."/>
            <person name="Jorgensen L.N."/>
            <person name="Benslimane H."/>
            <person name="Strelkov S.E."/>
            <person name="Turner J."/>
            <person name="Liu Z."/>
            <person name="Moffat C.S."/>
        </authorList>
    </citation>
    <scope>NUCLEOTIDE SEQUENCE [LARGE SCALE GENOMIC DNA]</scope>
</reference>
<dbReference type="SUPFAM" id="SSF56801">
    <property type="entry name" value="Acetyl-CoA synthetase-like"/>
    <property type="match status" value="1"/>
</dbReference>
<feature type="domain" description="AMP-dependent synthetase/ligase" evidence="2">
    <location>
        <begin position="134"/>
        <end position="519"/>
    </location>
</feature>
<dbReference type="NCBIfam" id="TIGR01217">
    <property type="entry name" value="ac_ac_CoA_syn"/>
    <property type="match status" value="1"/>
</dbReference>
<organism evidence="3 4">
    <name type="scientific">Pyrenophora tritici-repentis</name>
    <dbReference type="NCBI Taxonomy" id="45151"/>
    <lineage>
        <taxon>Eukaryota</taxon>
        <taxon>Fungi</taxon>
        <taxon>Dikarya</taxon>
        <taxon>Ascomycota</taxon>
        <taxon>Pezizomycotina</taxon>
        <taxon>Dothideomycetes</taxon>
        <taxon>Pleosporomycetidae</taxon>
        <taxon>Pleosporales</taxon>
        <taxon>Pleosporineae</taxon>
        <taxon>Pleosporaceae</taxon>
        <taxon>Pyrenophora</taxon>
    </lineage>
</organism>
<dbReference type="InterPro" id="IPR045851">
    <property type="entry name" value="AMP-bd_C_sf"/>
</dbReference>
<dbReference type="PROSITE" id="PS00455">
    <property type="entry name" value="AMP_BINDING"/>
    <property type="match status" value="1"/>
</dbReference>
<dbReference type="InterPro" id="IPR005914">
    <property type="entry name" value="Acac_CoA_synth"/>
</dbReference>
<protein>
    <submittedName>
        <fullName evidence="3">Acetoacetate-CoA ligase</fullName>
    </submittedName>
</protein>
<dbReference type="PANTHER" id="PTHR42921">
    <property type="entry name" value="ACETOACETYL-COA SYNTHETASE"/>
    <property type="match status" value="1"/>
</dbReference>
<dbReference type="PANTHER" id="PTHR42921:SF4">
    <property type="entry name" value="ACETOACETYL-COA SYNTHASE (AFU_ORTHOLOGUE AFUA_8G04770)"/>
    <property type="match status" value="1"/>
</dbReference>
<name>A0A922SWR5_9PLEO</name>
<dbReference type="InterPro" id="IPR042099">
    <property type="entry name" value="ANL_N_sf"/>
</dbReference>
<dbReference type="InterPro" id="IPR000873">
    <property type="entry name" value="AMP-dep_synth/lig_dom"/>
</dbReference>
<feature type="compositionally biased region" description="Basic residues" evidence="1">
    <location>
        <begin position="19"/>
        <end position="28"/>
    </location>
</feature>
<dbReference type="AlphaFoldDB" id="A0A922SWR5"/>
<dbReference type="EMBL" id="NRDI02000012">
    <property type="protein sequence ID" value="KAI1512140.1"/>
    <property type="molecule type" value="Genomic_DNA"/>
</dbReference>
<dbReference type="Pfam" id="PF00501">
    <property type="entry name" value="AMP-binding"/>
    <property type="match status" value="1"/>
</dbReference>
<sequence length="723" mass="81307">METATQPHISHQFHDNNHHNHGHSRLPRKLWEHPDPKSTAMWRFMQDSNARHGLQMQTFDDLHSWSVGPHRTDFWDDMWAASGLIYSGSYTEAVDTSIPMENNPRWYDGTNLNFAENILFSAALEDASIRTTTNKGENKIALTQIREGNIEVENLTWGELRRRVGLLSNSLRARGVGKGDRVAVIASNSFDTFITFMAITSLGGLFSSSSTDMGTKGILERLLQIKPKYVFVDDWTVYNGKTIDLRPKIKEVVAGMGGVIEFQGIVVQPRFQGRPADVEGFSRTETLSDFLTSACDNEELEFERVAFHDPFLIVYSSGTTGMPKCIVHSTGGVLINTCKEGLLHKEMTPESVVLQYTTTGWIMYLVTVQVCLFGVRSVLYDGSPFKPSPQGFLAMLQQQRVTDFGTSPRFLHELQKRSLNPREFLDLSCLRSVATTGMVLPEAQFEWFYDVGFPAHVHLRNISGGTDLAGRFGIGNPLTPVYAGGCQGPCLGMKVEVYDSLIESGPGVAVPDGEPGELVATASFPNQPIFFWGDKSGERYRNAYYTRFPHVWTHGDFIQIHPLTGQITFLGRADGVLNPSGIRFGSADIYSVIEQHFPEVADSLCVGQRRPLDNDETVILFLKMNNGHRFREGLVERIKSKISQERSKRHVPQYIFQTWDIPTTVNLKKVELPVKQIVSGKKIKASGTLANPESLKYYEQFARVEEVVKRLARDKQRRRRSTL</sequence>
<dbReference type="Gene3D" id="3.30.300.30">
    <property type="match status" value="1"/>
</dbReference>
<comment type="caution">
    <text evidence="3">The sequence shown here is derived from an EMBL/GenBank/DDBJ whole genome shotgun (WGS) entry which is preliminary data.</text>
</comment>
<dbReference type="Gene3D" id="3.40.50.12780">
    <property type="entry name" value="N-terminal domain of ligase-like"/>
    <property type="match status" value="1"/>
</dbReference>
<proteinExistence type="predicted"/>
<gene>
    <name evidence="3" type="ORF">Ptr86124_008980</name>
</gene>
<keyword evidence="3" id="KW-0436">Ligase</keyword>
<feature type="region of interest" description="Disordered" evidence="1">
    <location>
        <begin position="1"/>
        <end position="30"/>
    </location>
</feature>
<accession>A0A922SWR5</accession>